<evidence type="ECO:0000313" key="2">
    <source>
        <dbReference type="EMBL" id="CAB1429312.1"/>
    </source>
</evidence>
<dbReference type="Proteomes" id="UP001153269">
    <property type="component" value="Unassembled WGS sequence"/>
</dbReference>
<feature type="region of interest" description="Disordered" evidence="1">
    <location>
        <begin position="113"/>
        <end position="150"/>
    </location>
</feature>
<keyword evidence="3" id="KW-1185">Reference proteome</keyword>
<feature type="region of interest" description="Disordered" evidence="1">
    <location>
        <begin position="58"/>
        <end position="97"/>
    </location>
</feature>
<feature type="compositionally biased region" description="Basic and acidic residues" evidence="1">
    <location>
        <begin position="77"/>
        <end position="97"/>
    </location>
</feature>
<sequence>HRPVDLFSNHRLQFAGCSLGTKTFSGLTGDAQTTLCLRFNQPDFERLQKKSSVFQSLQQLSRTTKDSKSGALSFRRLGRERDEKGGGEMDDVQRGRDSSIVAEVCSRLPQHLLGLPVSHRQSERDKNPRTPGRALRRTHRQSAGGCRVID</sequence>
<reference evidence="2" key="1">
    <citation type="submission" date="2020-03" db="EMBL/GenBank/DDBJ databases">
        <authorList>
            <person name="Weist P."/>
        </authorList>
    </citation>
    <scope>NUCLEOTIDE SEQUENCE</scope>
</reference>
<feature type="non-terminal residue" evidence="2">
    <location>
        <position position="150"/>
    </location>
</feature>
<proteinExistence type="predicted"/>
<accession>A0A9N7UF16</accession>
<evidence type="ECO:0000313" key="3">
    <source>
        <dbReference type="Proteomes" id="UP001153269"/>
    </source>
</evidence>
<gene>
    <name evidence="2" type="ORF">PLEPLA_LOCUS17288</name>
</gene>
<protein>
    <submittedName>
        <fullName evidence="2">Uncharacterized protein</fullName>
    </submittedName>
</protein>
<name>A0A9N7UF16_PLEPL</name>
<dbReference type="EMBL" id="CADEAL010001123">
    <property type="protein sequence ID" value="CAB1429312.1"/>
    <property type="molecule type" value="Genomic_DNA"/>
</dbReference>
<organism evidence="2 3">
    <name type="scientific">Pleuronectes platessa</name>
    <name type="common">European plaice</name>
    <dbReference type="NCBI Taxonomy" id="8262"/>
    <lineage>
        <taxon>Eukaryota</taxon>
        <taxon>Metazoa</taxon>
        <taxon>Chordata</taxon>
        <taxon>Craniata</taxon>
        <taxon>Vertebrata</taxon>
        <taxon>Euteleostomi</taxon>
        <taxon>Actinopterygii</taxon>
        <taxon>Neopterygii</taxon>
        <taxon>Teleostei</taxon>
        <taxon>Neoteleostei</taxon>
        <taxon>Acanthomorphata</taxon>
        <taxon>Carangaria</taxon>
        <taxon>Pleuronectiformes</taxon>
        <taxon>Pleuronectoidei</taxon>
        <taxon>Pleuronectidae</taxon>
        <taxon>Pleuronectes</taxon>
    </lineage>
</organism>
<dbReference type="AlphaFoldDB" id="A0A9N7UF16"/>
<comment type="caution">
    <text evidence="2">The sequence shown here is derived from an EMBL/GenBank/DDBJ whole genome shotgun (WGS) entry which is preliminary data.</text>
</comment>
<evidence type="ECO:0000256" key="1">
    <source>
        <dbReference type="SAM" id="MobiDB-lite"/>
    </source>
</evidence>